<evidence type="ECO:0000313" key="2">
    <source>
        <dbReference type="Proteomes" id="UP001462640"/>
    </source>
</evidence>
<protein>
    <submittedName>
        <fullName evidence="1">Uncharacterized protein</fullName>
    </submittedName>
</protein>
<proteinExistence type="predicted"/>
<dbReference type="Proteomes" id="UP001462640">
    <property type="component" value="Unassembled WGS sequence"/>
</dbReference>
<comment type="caution">
    <text evidence="1">The sequence shown here is derived from an EMBL/GenBank/DDBJ whole genome shotgun (WGS) entry which is preliminary data.</text>
</comment>
<dbReference type="RefSeq" id="WP_347610707.1">
    <property type="nucleotide sequence ID" value="NZ_JBDPZC010000006.1"/>
</dbReference>
<reference evidence="1 2" key="1">
    <citation type="submission" date="2024-05" db="EMBL/GenBank/DDBJ databases">
        <title>Roseateles sp. 2.12 16S ribosomal RNA gene Genome sequencing and assembly.</title>
        <authorList>
            <person name="Woo H."/>
        </authorList>
    </citation>
    <scope>NUCLEOTIDE SEQUENCE [LARGE SCALE GENOMIC DNA]</scope>
    <source>
        <strain evidence="1 2">2.12</strain>
    </source>
</reference>
<gene>
    <name evidence="1" type="ORF">ABDJ40_14050</name>
</gene>
<evidence type="ECO:0000313" key="1">
    <source>
        <dbReference type="EMBL" id="MEO3713884.1"/>
    </source>
</evidence>
<name>A0ABV0GFR8_9BURK</name>
<accession>A0ABV0GFR8</accession>
<keyword evidence="2" id="KW-1185">Reference proteome</keyword>
<organism evidence="1 2">
    <name type="scientific">Roseateles flavus</name>
    <dbReference type="NCBI Taxonomy" id="3149041"/>
    <lineage>
        <taxon>Bacteria</taxon>
        <taxon>Pseudomonadati</taxon>
        <taxon>Pseudomonadota</taxon>
        <taxon>Betaproteobacteria</taxon>
        <taxon>Burkholderiales</taxon>
        <taxon>Sphaerotilaceae</taxon>
        <taxon>Roseateles</taxon>
    </lineage>
</organism>
<dbReference type="EMBL" id="JBDPZC010000006">
    <property type="protein sequence ID" value="MEO3713884.1"/>
    <property type="molecule type" value="Genomic_DNA"/>
</dbReference>
<sequence length="280" mass="30784">MPSFQASSRGAASRVARLGLLSLGLLPGLVLAQASAFSRAAGVPVTPGTVWHYEKSNRDGSDAWHFAIYFASPSRVEVLKWLPGEDLVEVHADLDLARAMPVHMQQWNLVKGERRPTLSADAAPKASRLKVHFAKGGSLELDGGALPLHVWGFDLASLAPLLPMLKQPAQGFRLSMVDPNRPGRHGEPALVDEARFEYLGQCEWQGRPTHHYRIAGPVFDGKAGLLVSSLQGQLLHAEHPIPTSTDWTDWRLSFTRAEQLNGNQWEQFKLELQRQLAAGD</sequence>